<dbReference type="PANTHER" id="PTHR43116:SF3">
    <property type="entry name" value="CLASS I PEPTIDE CHAIN RELEASE FACTOR"/>
    <property type="match status" value="1"/>
</dbReference>
<gene>
    <name evidence="5" type="primary">LOC107411777</name>
</gene>
<keyword evidence="4" id="KW-1185">Reference proteome</keyword>
<dbReference type="Gene3D" id="3.30.160.20">
    <property type="match status" value="1"/>
</dbReference>
<keyword evidence="2" id="KW-0648">Protein biosynthesis</keyword>
<dbReference type="KEGG" id="zju:107411777"/>
<organism evidence="4 5">
    <name type="scientific">Ziziphus jujuba</name>
    <name type="common">Chinese jujube</name>
    <name type="synonym">Ziziphus sativa</name>
    <dbReference type="NCBI Taxonomy" id="326968"/>
    <lineage>
        <taxon>Eukaryota</taxon>
        <taxon>Viridiplantae</taxon>
        <taxon>Streptophyta</taxon>
        <taxon>Embryophyta</taxon>
        <taxon>Tracheophyta</taxon>
        <taxon>Spermatophyta</taxon>
        <taxon>Magnoliopsida</taxon>
        <taxon>eudicotyledons</taxon>
        <taxon>Gunneridae</taxon>
        <taxon>Pentapetalae</taxon>
        <taxon>rosids</taxon>
        <taxon>fabids</taxon>
        <taxon>Rosales</taxon>
        <taxon>Rhamnaceae</taxon>
        <taxon>Paliureae</taxon>
        <taxon>Ziziphus</taxon>
    </lineage>
</organism>
<feature type="domain" description="Prokaryotic-type class I peptide chain release factors" evidence="3">
    <location>
        <begin position="401"/>
        <end position="417"/>
    </location>
</feature>
<reference evidence="5" key="1">
    <citation type="submission" date="2025-08" db="UniProtKB">
        <authorList>
            <consortium name="RefSeq"/>
        </authorList>
    </citation>
    <scope>IDENTIFICATION</scope>
    <source>
        <tissue evidence="5">Seedling</tissue>
    </source>
</reference>
<dbReference type="AlphaFoldDB" id="A0A6P3ZBM8"/>
<dbReference type="RefSeq" id="XP_015874920.1">
    <property type="nucleotide sequence ID" value="XM_016019434.4"/>
</dbReference>
<dbReference type="InterPro" id="IPR004374">
    <property type="entry name" value="PrfB"/>
</dbReference>
<dbReference type="GO" id="GO:0005737">
    <property type="term" value="C:cytoplasm"/>
    <property type="evidence" value="ECO:0007669"/>
    <property type="project" value="InterPro"/>
</dbReference>
<dbReference type="InParanoid" id="A0A6P3ZBM8"/>
<dbReference type="SUPFAM" id="SSF75620">
    <property type="entry name" value="Release factor"/>
    <property type="match status" value="1"/>
</dbReference>
<dbReference type="GO" id="GO:0016149">
    <property type="term" value="F:translation release factor activity, codon specific"/>
    <property type="evidence" value="ECO:0007669"/>
    <property type="project" value="InterPro"/>
</dbReference>
<protein>
    <submittedName>
        <fullName evidence="5">Peptide chain release factor PrfB2, chloroplastic</fullName>
    </submittedName>
</protein>
<evidence type="ECO:0000256" key="1">
    <source>
        <dbReference type="ARBA" id="ARBA00010835"/>
    </source>
</evidence>
<sequence length="528" mass="58326">MSSLISRKRSGTIFWVLSQNSGITAQSVPFLPFSSLSEPQPGDQQPSRSFDFTNPVQNHTVPESAFLTTSLETSKTPSGCHCYHTLSSCFSGSGSKHGVLSSGHSVSRINISGSEHGGRLPFSLFRRFSTATAIEPSTSDGLTVSGIIAHDWTILDESENDWKSHAAAIAQSIHVIKKRLQWKKMMVRLDVLSAELNKPDLWNDPVHAGKVSREHGSLMGKMKGVKAFEQELLEHIDMIKLAREENDPELESESLKALLKMRRKSKEKELEALLSGEQDPCSCYIEVQAGAGGTESMDWAAMVMQMYKLWAQRHGYKITVVDEMSGEIAGIKRATIKVDGEYAFGYAKAEVGVHRLVRISPFDSNKRRHTSFAAVAVIPILGDGSTRVQINESDLRIERFRAGGAGGQHVNTTESAVRIVHIPTGVTATCQNERSQHQNKASAMAVLQSRLDQLEMARQAQMNAQHTQSLTDITWGSQIRSYVLHPYRMVKDLRTSYEVSDPDSVLEGDLDGFIMSHLSASLDKDDNL</sequence>
<dbReference type="InterPro" id="IPR045853">
    <property type="entry name" value="Pep_chain_release_fac_I_sf"/>
</dbReference>
<accession>A0A6P3ZBM8</accession>
<dbReference type="NCBIfam" id="TIGR00020">
    <property type="entry name" value="prfB"/>
    <property type="match status" value="1"/>
</dbReference>
<dbReference type="Gene3D" id="3.30.70.1660">
    <property type="match status" value="1"/>
</dbReference>
<evidence type="ECO:0000313" key="4">
    <source>
        <dbReference type="Proteomes" id="UP001652623"/>
    </source>
</evidence>
<dbReference type="Pfam" id="PF03462">
    <property type="entry name" value="PCRF"/>
    <property type="match status" value="1"/>
</dbReference>
<name>A0A6P3ZBM8_ZIZJJ</name>
<dbReference type="FunCoup" id="A0A6P3ZBM8">
    <property type="interactions" value="522"/>
</dbReference>
<evidence type="ECO:0000256" key="2">
    <source>
        <dbReference type="ARBA" id="ARBA00022917"/>
    </source>
</evidence>
<dbReference type="FunFam" id="3.30.160.20:FF:000004">
    <property type="entry name" value="Peptide chain release factor 1"/>
    <property type="match status" value="1"/>
</dbReference>
<dbReference type="HAMAP" id="MF_00094">
    <property type="entry name" value="Rel_fac_2"/>
    <property type="match status" value="1"/>
</dbReference>
<dbReference type="SMART" id="SM00937">
    <property type="entry name" value="PCRF"/>
    <property type="match status" value="1"/>
</dbReference>
<dbReference type="InterPro" id="IPR005139">
    <property type="entry name" value="PCRF"/>
</dbReference>
<dbReference type="Pfam" id="PF00472">
    <property type="entry name" value="RF-1"/>
    <property type="match status" value="1"/>
</dbReference>
<dbReference type="Proteomes" id="UP001652623">
    <property type="component" value="Chromosome 10"/>
</dbReference>
<comment type="similarity">
    <text evidence="1">Belongs to the prokaryotic/mitochondrial release factor family.</text>
</comment>
<dbReference type="Gene3D" id="1.20.58.410">
    <property type="entry name" value="Release factor"/>
    <property type="match status" value="1"/>
</dbReference>
<dbReference type="GeneID" id="107411777"/>
<dbReference type="PROSITE" id="PS00745">
    <property type="entry name" value="RF_PROK_I"/>
    <property type="match status" value="1"/>
</dbReference>
<evidence type="ECO:0000313" key="5">
    <source>
        <dbReference type="RefSeq" id="XP_015874920.1"/>
    </source>
</evidence>
<evidence type="ECO:0000259" key="3">
    <source>
        <dbReference type="PROSITE" id="PS00745"/>
    </source>
</evidence>
<dbReference type="PANTHER" id="PTHR43116">
    <property type="entry name" value="PEPTIDE CHAIN RELEASE FACTOR 2"/>
    <property type="match status" value="1"/>
</dbReference>
<proteinExistence type="inferred from homology"/>
<dbReference type="InterPro" id="IPR000352">
    <property type="entry name" value="Pep_chain_release_fac_I"/>
</dbReference>